<feature type="transmembrane region" description="Helical" evidence="24">
    <location>
        <begin position="7"/>
        <end position="25"/>
    </location>
</feature>
<keyword evidence="12 25" id="KW-0548">Nucleotidyltransferase</keyword>
<evidence type="ECO:0000256" key="5">
    <source>
        <dbReference type="ARBA" id="ARBA00010185"/>
    </source>
</evidence>
<keyword evidence="9" id="KW-0444">Lipid biosynthesis</keyword>
<accession>A0A1M5QNX0</accession>
<evidence type="ECO:0000256" key="9">
    <source>
        <dbReference type="ARBA" id="ARBA00022516"/>
    </source>
</evidence>
<feature type="transmembrane region" description="Helical" evidence="24">
    <location>
        <begin position="204"/>
        <end position="224"/>
    </location>
</feature>
<evidence type="ECO:0000256" key="24">
    <source>
        <dbReference type="SAM" id="Phobius"/>
    </source>
</evidence>
<feature type="transmembrane region" description="Helical" evidence="24">
    <location>
        <begin position="56"/>
        <end position="76"/>
    </location>
</feature>
<keyword evidence="11 24" id="KW-0812">Transmembrane</keyword>
<dbReference type="EMBL" id="FQXN01000001">
    <property type="protein sequence ID" value="SHH15802.1"/>
    <property type="molecule type" value="Genomic_DNA"/>
</dbReference>
<evidence type="ECO:0000256" key="16">
    <source>
        <dbReference type="ARBA" id="ARBA00023209"/>
    </source>
</evidence>
<evidence type="ECO:0000256" key="12">
    <source>
        <dbReference type="ARBA" id="ARBA00022695"/>
    </source>
</evidence>
<dbReference type="OrthoDB" id="9799199at2"/>
<protein>
    <recommendedName>
        <fullName evidence="7">Phosphatidate cytidylyltransferase</fullName>
        <ecNumber evidence="6">2.7.7.41</ecNumber>
    </recommendedName>
    <alternativeName>
        <fullName evidence="20">CDP-DAG synthase</fullName>
    </alternativeName>
    <alternativeName>
        <fullName evidence="22">CDP-DG synthase</fullName>
    </alternativeName>
    <alternativeName>
        <fullName evidence="18">CDP-diacylglycerol synthase</fullName>
    </alternativeName>
    <alternativeName>
        <fullName evidence="21">CDP-diglyceride pyrophosphorylase</fullName>
    </alternativeName>
    <alternativeName>
        <fullName evidence="23">CDP-diglyceride synthase</fullName>
    </alternativeName>
    <alternativeName>
        <fullName evidence="19">CTP:phosphatidate cytidylyltransferase</fullName>
    </alternativeName>
</protein>
<evidence type="ECO:0000256" key="23">
    <source>
        <dbReference type="ARBA" id="ARBA00033406"/>
    </source>
</evidence>
<dbReference type="Proteomes" id="UP000242592">
    <property type="component" value="Unassembled WGS sequence"/>
</dbReference>
<evidence type="ECO:0000313" key="25">
    <source>
        <dbReference type="EMBL" id="SHH15802.1"/>
    </source>
</evidence>
<keyword evidence="26" id="KW-1185">Reference proteome</keyword>
<evidence type="ECO:0000256" key="2">
    <source>
        <dbReference type="ARBA" id="ARBA00004651"/>
    </source>
</evidence>
<feature type="transmembrane region" description="Helical" evidence="24">
    <location>
        <begin position="176"/>
        <end position="198"/>
    </location>
</feature>
<feature type="transmembrane region" description="Helical" evidence="24">
    <location>
        <begin position="110"/>
        <end position="130"/>
    </location>
</feature>
<dbReference type="STRING" id="1123380.SAMN02745199_0058"/>
<keyword evidence="8" id="KW-1003">Cell membrane</keyword>
<evidence type="ECO:0000256" key="1">
    <source>
        <dbReference type="ARBA" id="ARBA00001698"/>
    </source>
</evidence>
<evidence type="ECO:0000256" key="18">
    <source>
        <dbReference type="ARBA" id="ARBA00029893"/>
    </source>
</evidence>
<keyword evidence="14" id="KW-0443">Lipid metabolism</keyword>
<evidence type="ECO:0000256" key="6">
    <source>
        <dbReference type="ARBA" id="ARBA00012487"/>
    </source>
</evidence>
<keyword evidence="13 24" id="KW-1133">Transmembrane helix</keyword>
<evidence type="ECO:0000256" key="7">
    <source>
        <dbReference type="ARBA" id="ARBA00019373"/>
    </source>
</evidence>
<dbReference type="GO" id="GO:0004605">
    <property type="term" value="F:phosphatidate cytidylyltransferase activity"/>
    <property type="evidence" value="ECO:0007669"/>
    <property type="project" value="UniProtKB-EC"/>
</dbReference>
<evidence type="ECO:0000256" key="21">
    <source>
        <dbReference type="ARBA" id="ARBA00032396"/>
    </source>
</evidence>
<evidence type="ECO:0000256" key="22">
    <source>
        <dbReference type="ARBA" id="ARBA00032743"/>
    </source>
</evidence>
<dbReference type="AlphaFoldDB" id="A0A1M5QNX0"/>
<keyword evidence="16" id="KW-0594">Phospholipid biosynthesis</keyword>
<comment type="similarity">
    <text evidence="5">Belongs to the CDS family.</text>
</comment>
<dbReference type="PROSITE" id="PS51257">
    <property type="entry name" value="PROKAR_LIPOPROTEIN"/>
    <property type="match status" value="1"/>
</dbReference>
<evidence type="ECO:0000256" key="10">
    <source>
        <dbReference type="ARBA" id="ARBA00022679"/>
    </source>
</evidence>
<dbReference type="PANTHER" id="PTHR46382">
    <property type="entry name" value="PHOSPHATIDATE CYTIDYLYLTRANSFERASE"/>
    <property type="match status" value="1"/>
</dbReference>
<sequence>MSETRIRIISALIIAPFVVACFVSYKSLVGLVSSIVLLASAELFFSTLMRYKRIGIVILYTSLVSIFPILYGLWFINRPVELLSSIFIIAMTLTLFTIKDKNKVMEFYGIFLIALVYISMNLSFFIPLYMKHGAAVALLTLTLSWAYDSFAYFFGISFGKHKLPSIYSPNKSYEGLIGGILGTIIYTIIYFMIINRFFDYNLPYWYSLVFGIITGIFDTFGDLFESSIKRAYDLKHMGNFMPGHGGMFDRIDGLLFVAPVIYIFLEFMSK</sequence>
<dbReference type="RefSeq" id="WP_073070856.1">
    <property type="nucleotide sequence ID" value="NZ_FQXN01000001.1"/>
</dbReference>
<keyword evidence="10 25" id="KW-0808">Transferase</keyword>
<dbReference type="EC" id="2.7.7.41" evidence="6"/>
<reference evidence="26" key="1">
    <citation type="submission" date="2016-11" db="EMBL/GenBank/DDBJ databases">
        <authorList>
            <person name="Varghese N."/>
            <person name="Submissions S."/>
        </authorList>
    </citation>
    <scope>NUCLEOTIDE SEQUENCE [LARGE SCALE GENOMIC DNA]</scope>
    <source>
        <strain evidence="26">DSM 15807</strain>
    </source>
</reference>
<evidence type="ECO:0000256" key="15">
    <source>
        <dbReference type="ARBA" id="ARBA00023136"/>
    </source>
</evidence>
<gene>
    <name evidence="25" type="ORF">SAMN02745199_0058</name>
</gene>
<keyword evidence="17" id="KW-1208">Phospholipid metabolism</keyword>
<evidence type="ECO:0000256" key="3">
    <source>
        <dbReference type="ARBA" id="ARBA00005119"/>
    </source>
</evidence>
<evidence type="ECO:0000256" key="11">
    <source>
        <dbReference type="ARBA" id="ARBA00022692"/>
    </source>
</evidence>
<dbReference type="PANTHER" id="PTHR46382:SF1">
    <property type="entry name" value="PHOSPHATIDATE CYTIDYLYLTRANSFERASE"/>
    <property type="match status" value="1"/>
</dbReference>
<evidence type="ECO:0000256" key="14">
    <source>
        <dbReference type="ARBA" id="ARBA00023098"/>
    </source>
</evidence>
<comment type="pathway">
    <text evidence="4">Lipid metabolism.</text>
</comment>
<dbReference type="Pfam" id="PF01148">
    <property type="entry name" value="CTP_transf_1"/>
    <property type="match status" value="1"/>
</dbReference>
<comment type="subcellular location">
    <subcellularLocation>
        <location evidence="2">Cell membrane</location>
        <topology evidence="2">Multi-pass membrane protein</topology>
    </subcellularLocation>
</comment>
<evidence type="ECO:0000256" key="13">
    <source>
        <dbReference type="ARBA" id="ARBA00022989"/>
    </source>
</evidence>
<evidence type="ECO:0000256" key="8">
    <source>
        <dbReference type="ARBA" id="ARBA00022475"/>
    </source>
</evidence>
<feature type="transmembrane region" description="Helical" evidence="24">
    <location>
        <begin position="136"/>
        <end position="155"/>
    </location>
</feature>
<evidence type="ECO:0000256" key="19">
    <source>
        <dbReference type="ARBA" id="ARBA00031825"/>
    </source>
</evidence>
<evidence type="ECO:0000313" key="26">
    <source>
        <dbReference type="Proteomes" id="UP000242592"/>
    </source>
</evidence>
<comment type="catalytic activity">
    <reaction evidence="1">
        <text>a 1,2-diacyl-sn-glycero-3-phosphate + CTP + H(+) = a CDP-1,2-diacyl-sn-glycerol + diphosphate</text>
        <dbReference type="Rhea" id="RHEA:16229"/>
        <dbReference type="ChEBI" id="CHEBI:15378"/>
        <dbReference type="ChEBI" id="CHEBI:33019"/>
        <dbReference type="ChEBI" id="CHEBI:37563"/>
        <dbReference type="ChEBI" id="CHEBI:58332"/>
        <dbReference type="ChEBI" id="CHEBI:58608"/>
        <dbReference type="EC" id="2.7.7.41"/>
    </reaction>
</comment>
<name>A0A1M5QNX0_9BACT</name>
<feature type="transmembrane region" description="Helical" evidence="24">
    <location>
        <begin position="82"/>
        <end position="98"/>
    </location>
</feature>
<evidence type="ECO:0000256" key="20">
    <source>
        <dbReference type="ARBA" id="ARBA00032253"/>
    </source>
</evidence>
<comment type="pathway">
    <text evidence="3">Phospholipid metabolism; CDP-diacylglycerol biosynthesis; CDP-diacylglycerol from sn-glycerol 3-phosphate: step 3/3.</text>
</comment>
<organism evidence="25 26">
    <name type="scientific">Thermosipho atlanticus DSM 15807</name>
    <dbReference type="NCBI Taxonomy" id="1123380"/>
    <lineage>
        <taxon>Bacteria</taxon>
        <taxon>Thermotogati</taxon>
        <taxon>Thermotogota</taxon>
        <taxon>Thermotogae</taxon>
        <taxon>Thermotogales</taxon>
        <taxon>Fervidobacteriaceae</taxon>
        <taxon>Thermosipho</taxon>
    </lineage>
</organism>
<dbReference type="GO" id="GO:0005886">
    <property type="term" value="C:plasma membrane"/>
    <property type="evidence" value="ECO:0007669"/>
    <property type="project" value="UniProtKB-SubCell"/>
</dbReference>
<evidence type="ECO:0000256" key="4">
    <source>
        <dbReference type="ARBA" id="ARBA00005189"/>
    </source>
</evidence>
<dbReference type="GO" id="GO:0016024">
    <property type="term" value="P:CDP-diacylglycerol biosynthetic process"/>
    <property type="evidence" value="ECO:0007669"/>
    <property type="project" value="TreeGrafter"/>
</dbReference>
<evidence type="ECO:0000256" key="17">
    <source>
        <dbReference type="ARBA" id="ARBA00023264"/>
    </source>
</evidence>
<keyword evidence="15 24" id="KW-0472">Membrane</keyword>
<feature type="transmembrane region" description="Helical" evidence="24">
    <location>
        <begin position="245"/>
        <end position="265"/>
    </location>
</feature>
<proteinExistence type="inferred from homology"/>